<dbReference type="RefSeq" id="WP_309483588.1">
    <property type="nucleotide sequence ID" value="NZ_CP133720.1"/>
</dbReference>
<sequence>MNMVLREKNTVMKIFFILQFVCTLVAFSDKVIGTRSFDISYGFQYVEKDIEYKDGVDHFHYLYFKDRNLGKISTYSISPDGQFAVFQNGSSSEIFLYDVSRDELNKLIKERIGLVRDFEWDLINMNVRIILHKRGEEKVVPFRNRGEAK</sequence>
<evidence type="ECO:0000313" key="2">
    <source>
        <dbReference type="Proteomes" id="UP001181355"/>
    </source>
</evidence>
<dbReference type="EMBL" id="CP133720">
    <property type="protein sequence ID" value="WMW82111.1"/>
    <property type="molecule type" value="Genomic_DNA"/>
</dbReference>
<name>A0ABY9RMC0_9BURK</name>
<keyword evidence="2" id="KW-1185">Reference proteome</keyword>
<protein>
    <recommendedName>
        <fullName evidence="3">Peptidase S9A N-terminal domain-containing protein</fullName>
    </recommendedName>
</protein>
<accession>A0ABY9RMC0</accession>
<dbReference type="Proteomes" id="UP001181355">
    <property type="component" value="Chromosome"/>
</dbReference>
<proteinExistence type="predicted"/>
<reference evidence="1" key="1">
    <citation type="submission" date="2023-09" db="EMBL/GenBank/DDBJ databases">
        <title>Undibacterium sp. 20NA77.5 isolated from freshwater.</title>
        <authorList>
            <person name="Le V."/>
            <person name="Ko S.-R."/>
            <person name="Ahn C.-Y."/>
            <person name="Oh H.-M."/>
        </authorList>
    </citation>
    <scope>NUCLEOTIDE SEQUENCE</scope>
    <source>
        <strain evidence="1">20NA77.5</strain>
    </source>
</reference>
<gene>
    <name evidence="1" type="ORF">RF679_07455</name>
</gene>
<organism evidence="1 2">
    <name type="scientific">Undibacterium cyanobacteriorum</name>
    <dbReference type="NCBI Taxonomy" id="3073561"/>
    <lineage>
        <taxon>Bacteria</taxon>
        <taxon>Pseudomonadati</taxon>
        <taxon>Pseudomonadota</taxon>
        <taxon>Betaproteobacteria</taxon>
        <taxon>Burkholderiales</taxon>
        <taxon>Oxalobacteraceae</taxon>
        <taxon>Undibacterium</taxon>
    </lineage>
</organism>
<evidence type="ECO:0000313" key="1">
    <source>
        <dbReference type="EMBL" id="WMW82111.1"/>
    </source>
</evidence>
<evidence type="ECO:0008006" key="3">
    <source>
        <dbReference type="Google" id="ProtNLM"/>
    </source>
</evidence>